<keyword evidence="3" id="KW-0862">Zinc</keyword>
<evidence type="ECO:0000313" key="8">
    <source>
        <dbReference type="EMBL" id="KAK7150843.1"/>
    </source>
</evidence>
<evidence type="ECO:0000313" key="9">
    <source>
        <dbReference type="Proteomes" id="UP001364617"/>
    </source>
</evidence>
<dbReference type="InterPro" id="IPR006612">
    <property type="entry name" value="THAP_Znf"/>
</dbReference>
<reference evidence="8 9" key="1">
    <citation type="submission" date="2024-02" db="EMBL/GenBank/DDBJ databases">
        <title>Chromosome-level genome assembly of the Eurasian Minnow (Phoxinus phoxinus).</title>
        <authorList>
            <person name="Oriowo T.O."/>
            <person name="Martin S."/>
            <person name="Stange M."/>
            <person name="Chrysostomakis Y."/>
            <person name="Brown T."/>
            <person name="Winkler S."/>
            <person name="Kukowka S."/>
            <person name="Myers E.W."/>
            <person name="Bohne A."/>
        </authorList>
    </citation>
    <scope>NUCLEOTIDE SEQUENCE [LARGE SCALE GENOMIC DNA]</scope>
    <source>
        <strain evidence="8">ZFMK-TIS-60720</strain>
        <tissue evidence="8">Whole Organism</tissue>
    </source>
</reference>
<evidence type="ECO:0000256" key="6">
    <source>
        <dbReference type="SAM" id="MobiDB-lite"/>
    </source>
</evidence>
<dbReference type="GO" id="GO:0008270">
    <property type="term" value="F:zinc ion binding"/>
    <property type="evidence" value="ECO:0007669"/>
    <property type="project" value="UniProtKB-KW"/>
</dbReference>
<gene>
    <name evidence="8" type="ORF">R3I93_011943</name>
</gene>
<proteinExistence type="predicted"/>
<evidence type="ECO:0000256" key="2">
    <source>
        <dbReference type="ARBA" id="ARBA00022771"/>
    </source>
</evidence>
<dbReference type="SMART" id="SM00692">
    <property type="entry name" value="DM3"/>
    <property type="match status" value="1"/>
</dbReference>
<evidence type="ECO:0000259" key="7">
    <source>
        <dbReference type="PROSITE" id="PS50950"/>
    </source>
</evidence>
<feature type="domain" description="THAP-type" evidence="7">
    <location>
        <begin position="1"/>
        <end position="90"/>
    </location>
</feature>
<dbReference type="Pfam" id="PF05485">
    <property type="entry name" value="THAP"/>
    <property type="match status" value="1"/>
</dbReference>
<dbReference type="EMBL" id="JAYKXH010000012">
    <property type="protein sequence ID" value="KAK7150843.1"/>
    <property type="molecule type" value="Genomic_DNA"/>
</dbReference>
<dbReference type="Proteomes" id="UP001364617">
    <property type="component" value="Unassembled WGS sequence"/>
</dbReference>
<evidence type="ECO:0000256" key="5">
    <source>
        <dbReference type="PROSITE-ProRule" id="PRU00309"/>
    </source>
</evidence>
<comment type="caution">
    <text evidence="8">The sequence shown here is derived from an EMBL/GenBank/DDBJ whole genome shotgun (WGS) entry which is preliminary data.</text>
</comment>
<dbReference type="GO" id="GO:0003677">
    <property type="term" value="F:DNA binding"/>
    <property type="evidence" value="ECO:0007669"/>
    <property type="project" value="UniProtKB-UniRule"/>
</dbReference>
<dbReference type="PANTHER" id="PTHR31751">
    <property type="entry name" value="SI:CH211-108C17.2-RELATED-RELATED"/>
    <property type="match status" value="1"/>
</dbReference>
<dbReference type="SUPFAM" id="SSF57716">
    <property type="entry name" value="Glucocorticoid receptor-like (DNA-binding domain)"/>
    <property type="match status" value="1"/>
</dbReference>
<feature type="region of interest" description="Disordered" evidence="6">
    <location>
        <begin position="120"/>
        <end position="176"/>
    </location>
</feature>
<dbReference type="SMART" id="SM00980">
    <property type="entry name" value="THAP"/>
    <property type="match status" value="1"/>
</dbReference>
<sequence>MAKVRAKHANCSVVGCTDEHRTLFRVPASEKTRELWVYFIFSGNTPETVSKNLLVCANHFKPECFRNLGQYKAGFASKLFLNEGVIPTERGKAADEENASTSVRFADVACQTDQPITRSCGTQHSMKTHRPPFRSTGGAVSCTDVGGDTSAGRASGPSRKRPRLDLDEEDELSERGSSMIVEDPHDVTYDPLHSLTSTTDVTTEPSSPIHKISKYIVYEKCLLELFEVCPRCGRASSPKTRTMGTFLRVEQNCTHCAFSRTWSSQPIIGSIPAGNLQLTAAVYTSGASFFTLQKIFQAMNLQLYKYTTFRRLARRFVEPAVVYRWRTMQDGALEQLIRQQQNVILAGHMRPDSPGHSAKYGSYTMMDLRKNMIIDLQLVQRNEVAGRCHMEMEGLKRSLALLEERGVTLNSIVTDRHPQIQKFLKETRIKHYCDVWRIEKGLSKKLVLISKNKDCDTLKKWIHSIKNHMYWTAASSTSGPERLAKWTSILNHIRDVHVHEDPAFPQCLHAPRTSRDKSKWLKAGTEAFIKVEKALTNKRILKDVEKMSPHHLTSSLEDFHSSILHFVPKNAIFPFLGTLCRLYLAAMHFNENAGRPQATSSTGELLYRLNLPKSKKGEFSMKPVKVDPTYDYVDELMDLIFEKVSEDPGPYEAEVHKIPIPDDLSAQFEKPDKMEVIASYVSRFNQGLV</sequence>
<keyword evidence="4 5" id="KW-0238">DNA-binding</keyword>
<evidence type="ECO:0000256" key="3">
    <source>
        <dbReference type="ARBA" id="ARBA00022833"/>
    </source>
</evidence>
<keyword evidence="1" id="KW-0479">Metal-binding</keyword>
<keyword evidence="2 5" id="KW-0863">Zinc-finger</keyword>
<dbReference type="AlphaFoldDB" id="A0AAN9H3V3"/>
<accession>A0AAN9H3V3</accession>
<evidence type="ECO:0000256" key="4">
    <source>
        <dbReference type="ARBA" id="ARBA00023125"/>
    </source>
</evidence>
<keyword evidence="9" id="KW-1185">Reference proteome</keyword>
<protein>
    <recommendedName>
        <fullName evidence="7">THAP-type domain-containing protein</fullName>
    </recommendedName>
</protein>
<dbReference type="PROSITE" id="PS50950">
    <property type="entry name" value="ZF_THAP"/>
    <property type="match status" value="1"/>
</dbReference>
<name>A0AAN9H3V3_9TELE</name>
<evidence type="ECO:0000256" key="1">
    <source>
        <dbReference type="ARBA" id="ARBA00022723"/>
    </source>
</evidence>
<dbReference type="PANTHER" id="PTHR31751:SF44">
    <property type="entry name" value="SI:CH211-211K8.4-RELATED"/>
    <property type="match status" value="1"/>
</dbReference>
<organism evidence="8 9">
    <name type="scientific">Phoxinus phoxinus</name>
    <name type="common">Eurasian minnow</name>
    <dbReference type="NCBI Taxonomy" id="58324"/>
    <lineage>
        <taxon>Eukaryota</taxon>
        <taxon>Metazoa</taxon>
        <taxon>Chordata</taxon>
        <taxon>Craniata</taxon>
        <taxon>Vertebrata</taxon>
        <taxon>Euteleostomi</taxon>
        <taxon>Actinopterygii</taxon>
        <taxon>Neopterygii</taxon>
        <taxon>Teleostei</taxon>
        <taxon>Ostariophysi</taxon>
        <taxon>Cypriniformes</taxon>
        <taxon>Leuciscidae</taxon>
        <taxon>Phoxininae</taxon>
        <taxon>Phoxinus</taxon>
    </lineage>
</organism>